<gene>
    <name evidence="7" type="ORF">KP509_18G043900</name>
</gene>
<keyword evidence="8" id="KW-1185">Reference proteome</keyword>
<evidence type="ECO:0000313" key="8">
    <source>
        <dbReference type="Proteomes" id="UP000825935"/>
    </source>
</evidence>
<accession>A0A8T2SSX5</accession>
<dbReference type="SUPFAM" id="SSF57716">
    <property type="entry name" value="Glucocorticoid receptor-like (DNA-binding domain)"/>
    <property type="match status" value="1"/>
</dbReference>
<dbReference type="PANTHER" id="PTHR47255:SF4">
    <property type="entry name" value="GATA ZINC FINGER DOMAIN-CONTAINING PROTEIN 12"/>
    <property type="match status" value="1"/>
</dbReference>
<evidence type="ECO:0000256" key="5">
    <source>
        <dbReference type="SAM" id="MobiDB-lite"/>
    </source>
</evidence>
<dbReference type="Gene3D" id="3.30.50.10">
    <property type="entry name" value="Erythroid Transcription Factor GATA-1, subunit A"/>
    <property type="match status" value="1"/>
</dbReference>
<dbReference type="GO" id="GO:0006355">
    <property type="term" value="P:regulation of DNA-templated transcription"/>
    <property type="evidence" value="ECO:0007669"/>
    <property type="project" value="InterPro"/>
</dbReference>
<evidence type="ECO:0000256" key="4">
    <source>
        <dbReference type="PROSITE-ProRule" id="PRU00094"/>
    </source>
</evidence>
<dbReference type="CDD" id="cd00202">
    <property type="entry name" value="ZnF_GATA"/>
    <property type="match status" value="1"/>
</dbReference>
<dbReference type="EMBL" id="CM035423">
    <property type="protein sequence ID" value="KAH7365739.1"/>
    <property type="molecule type" value="Genomic_DNA"/>
</dbReference>
<reference evidence="7" key="1">
    <citation type="submission" date="2021-08" db="EMBL/GenBank/DDBJ databases">
        <title>WGS assembly of Ceratopteris richardii.</title>
        <authorList>
            <person name="Marchant D.B."/>
            <person name="Chen G."/>
            <person name="Jenkins J."/>
            <person name="Shu S."/>
            <person name="Leebens-Mack J."/>
            <person name="Grimwood J."/>
            <person name="Schmutz J."/>
            <person name="Soltis P."/>
            <person name="Soltis D."/>
            <person name="Chen Z.-H."/>
        </authorList>
    </citation>
    <scope>NUCLEOTIDE SEQUENCE</scope>
    <source>
        <strain evidence="7">Whitten #5841</strain>
        <tissue evidence="7">Leaf</tissue>
    </source>
</reference>
<dbReference type="GO" id="GO:0043565">
    <property type="term" value="F:sequence-specific DNA binding"/>
    <property type="evidence" value="ECO:0007669"/>
    <property type="project" value="InterPro"/>
</dbReference>
<dbReference type="PANTHER" id="PTHR47255">
    <property type="entry name" value="GATA TRANSCRIPTION FACTOR 22-RELATED"/>
    <property type="match status" value="1"/>
</dbReference>
<name>A0A8T2SSX5_CERRI</name>
<proteinExistence type="predicted"/>
<protein>
    <recommendedName>
        <fullName evidence="6">GATA-type domain-containing protein</fullName>
    </recommendedName>
</protein>
<keyword evidence="2 4" id="KW-0863">Zinc-finger</keyword>
<comment type="caution">
    <text evidence="7">The sequence shown here is derived from an EMBL/GenBank/DDBJ whole genome shotgun (WGS) entry which is preliminary data.</text>
</comment>
<dbReference type="GO" id="GO:0008270">
    <property type="term" value="F:zinc ion binding"/>
    <property type="evidence" value="ECO:0007669"/>
    <property type="project" value="UniProtKB-KW"/>
</dbReference>
<dbReference type="SMART" id="SM00401">
    <property type="entry name" value="ZnF_GATA"/>
    <property type="match status" value="1"/>
</dbReference>
<dbReference type="PROSITE" id="PS50114">
    <property type="entry name" value="GATA_ZN_FINGER_2"/>
    <property type="match status" value="1"/>
</dbReference>
<dbReference type="InterPro" id="IPR052138">
    <property type="entry name" value="GATA_ZnFinger_Domain"/>
</dbReference>
<evidence type="ECO:0000256" key="1">
    <source>
        <dbReference type="ARBA" id="ARBA00022723"/>
    </source>
</evidence>
<keyword evidence="1" id="KW-0479">Metal-binding</keyword>
<dbReference type="OrthoDB" id="2162994at2759"/>
<organism evidence="7 8">
    <name type="scientific">Ceratopteris richardii</name>
    <name type="common">Triangle waterfern</name>
    <dbReference type="NCBI Taxonomy" id="49495"/>
    <lineage>
        <taxon>Eukaryota</taxon>
        <taxon>Viridiplantae</taxon>
        <taxon>Streptophyta</taxon>
        <taxon>Embryophyta</taxon>
        <taxon>Tracheophyta</taxon>
        <taxon>Polypodiopsida</taxon>
        <taxon>Polypodiidae</taxon>
        <taxon>Polypodiales</taxon>
        <taxon>Pteridineae</taxon>
        <taxon>Pteridaceae</taxon>
        <taxon>Parkerioideae</taxon>
        <taxon>Ceratopteris</taxon>
    </lineage>
</organism>
<evidence type="ECO:0000256" key="2">
    <source>
        <dbReference type="ARBA" id="ARBA00022771"/>
    </source>
</evidence>
<evidence type="ECO:0000256" key="3">
    <source>
        <dbReference type="ARBA" id="ARBA00022833"/>
    </source>
</evidence>
<evidence type="ECO:0000259" key="6">
    <source>
        <dbReference type="PROSITE" id="PS50114"/>
    </source>
</evidence>
<dbReference type="InterPro" id="IPR000679">
    <property type="entry name" value="Znf_GATA"/>
</dbReference>
<dbReference type="Pfam" id="PF00320">
    <property type="entry name" value="GATA"/>
    <property type="match status" value="1"/>
</dbReference>
<sequence>MVPSSYPHLSRHGALSHYKKFWLLQNQLEKLAEQSPCYSSVSLQGSNSPRCSQSATKDISKPFQITSPLATSTTGEHTQPLIFQKHGNLPREDTTTDETGSHGCFAERIRTSCTYNCSSEQVQEMAGSCHCITAPCFAHDISAVTDVSTRLSLALSSTQAQNAINTSNQIASSTLTAQGHHLQEQGGASFAIEYESSQSSSEVEIRRSPSESAHQASSTSSVLSPQRPHSASAEADNPNGCYDLRLASTSTAQPRTCTLCGTAKTPLWRSGPRGPKSLCNACGIRVQKTKRLEAVQLGYPAAPSEILCKSSLKRKSSNETVKMSASQKRKKQIRYVGKYETNVYRVQESSTAHEQRFSSDFYLACEEDSNPSPCQLPHNPSTALDGKGTCGNSFAKDVKDAAVLLMALSCGVVLS</sequence>
<feature type="region of interest" description="Disordered" evidence="5">
    <location>
        <begin position="200"/>
        <end position="239"/>
    </location>
</feature>
<dbReference type="Proteomes" id="UP000825935">
    <property type="component" value="Chromosome 18"/>
</dbReference>
<feature type="compositionally biased region" description="Low complexity" evidence="5">
    <location>
        <begin position="210"/>
        <end position="224"/>
    </location>
</feature>
<feature type="domain" description="GATA-type" evidence="6">
    <location>
        <begin position="251"/>
        <end position="284"/>
    </location>
</feature>
<evidence type="ECO:0000313" key="7">
    <source>
        <dbReference type="EMBL" id="KAH7365739.1"/>
    </source>
</evidence>
<dbReference type="InterPro" id="IPR013088">
    <property type="entry name" value="Znf_NHR/GATA"/>
</dbReference>
<keyword evidence="3" id="KW-0862">Zinc</keyword>
<dbReference type="AlphaFoldDB" id="A0A8T2SSX5"/>